<gene>
    <name evidence="8" type="ORF">EDB92DRAFT_2086167</name>
</gene>
<comment type="similarity">
    <text evidence="1">Belongs to the peroxiredoxin family. Prx5 subfamily.</text>
</comment>
<evidence type="ECO:0000256" key="4">
    <source>
        <dbReference type="ARBA" id="ARBA00023002"/>
    </source>
</evidence>
<proteinExistence type="inferred from homology"/>
<name>A0AAD4LJR0_9AGAM</name>
<evidence type="ECO:0000256" key="5">
    <source>
        <dbReference type="ARBA" id="ARBA00023284"/>
    </source>
</evidence>
<reference evidence="8" key="1">
    <citation type="submission" date="2022-01" db="EMBL/GenBank/DDBJ databases">
        <title>Comparative genomics reveals a dynamic genome evolution in the ectomycorrhizal milk-cap (Lactarius) mushrooms.</title>
        <authorList>
            <consortium name="DOE Joint Genome Institute"/>
            <person name="Lebreton A."/>
            <person name="Tang N."/>
            <person name="Kuo A."/>
            <person name="LaButti K."/>
            <person name="Drula E."/>
            <person name="Barry K."/>
            <person name="Clum A."/>
            <person name="Lipzen A."/>
            <person name="Mousain D."/>
            <person name="Ng V."/>
            <person name="Wang R."/>
            <person name="Wang X."/>
            <person name="Dai Y."/>
            <person name="Henrissat B."/>
            <person name="Grigoriev I.V."/>
            <person name="Guerin-Laguette A."/>
            <person name="Yu F."/>
            <person name="Martin F.M."/>
        </authorList>
    </citation>
    <scope>NUCLEOTIDE SEQUENCE</scope>
    <source>
        <strain evidence="8">QP</strain>
    </source>
</reference>
<dbReference type="PANTHER" id="PTHR10430:SF39">
    <property type="entry name" value="PEROXISOMAL MEMBRANE ASSOCIATED PROTEIN 20"/>
    <property type="match status" value="1"/>
</dbReference>
<keyword evidence="9" id="KW-1185">Reference proteome</keyword>
<evidence type="ECO:0000313" key="9">
    <source>
        <dbReference type="Proteomes" id="UP001201163"/>
    </source>
</evidence>
<evidence type="ECO:0000256" key="6">
    <source>
        <dbReference type="PIRSR" id="PIRSR637944-1"/>
    </source>
</evidence>
<dbReference type="GO" id="GO:0008379">
    <property type="term" value="F:thioredoxin peroxidase activity"/>
    <property type="evidence" value="ECO:0007669"/>
    <property type="project" value="InterPro"/>
</dbReference>
<evidence type="ECO:0000256" key="3">
    <source>
        <dbReference type="ARBA" id="ARBA00022862"/>
    </source>
</evidence>
<evidence type="ECO:0000313" key="8">
    <source>
        <dbReference type="EMBL" id="KAH8993746.1"/>
    </source>
</evidence>
<organism evidence="8 9">
    <name type="scientific">Lactarius akahatsu</name>
    <dbReference type="NCBI Taxonomy" id="416441"/>
    <lineage>
        <taxon>Eukaryota</taxon>
        <taxon>Fungi</taxon>
        <taxon>Dikarya</taxon>
        <taxon>Basidiomycota</taxon>
        <taxon>Agaricomycotina</taxon>
        <taxon>Agaricomycetes</taxon>
        <taxon>Russulales</taxon>
        <taxon>Russulaceae</taxon>
        <taxon>Lactarius</taxon>
    </lineage>
</organism>
<dbReference type="InterPro" id="IPR037944">
    <property type="entry name" value="PRX5-like"/>
</dbReference>
<dbReference type="InterPro" id="IPR013740">
    <property type="entry name" value="Redoxin"/>
</dbReference>
<dbReference type="GO" id="GO:0005829">
    <property type="term" value="C:cytosol"/>
    <property type="evidence" value="ECO:0007669"/>
    <property type="project" value="TreeGrafter"/>
</dbReference>
<keyword evidence="4" id="KW-0560">Oxidoreductase</keyword>
<dbReference type="GO" id="GO:0042744">
    <property type="term" value="P:hydrogen peroxide catabolic process"/>
    <property type="evidence" value="ECO:0007669"/>
    <property type="project" value="TreeGrafter"/>
</dbReference>
<feature type="domain" description="Thioredoxin" evidence="7">
    <location>
        <begin position="14"/>
        <end position="168"/>
    </location>
</feature>
<dbReference type="AlphaFoldDB" id="A0AAD4LJR0"/>
<dbReference type="InterPro" id="IPR013766">
    <property type="entry name" value="Thioredoxin_domain"/>
</dbReference>
<dbReference type="EMBL" id="JAKELL010000017">
    <property type="protein sequence ID" value="KAH8993746.1"/>
    <property type="molecule type" value="Genomic_DNA"/>
</dbReference>
<evidence type="ECO:0000256" key="1">
    <source>
        <dbReference type="ARBA" id="ARBA00010505"/>
    </source>
</evidence>
<evidence type="ECO:0000259" key="7">
    <source>
        <dbReference type="PROSITE" id="PS51352"/>
    </source>
</evidence>
<dbReference type="Gene3D" id="3.40.30.10">
    <property type="entry name" value="Glutaredoxin"/>
    <property type="match status" value="1"/>
</dbReference>
<dbReference type="PANTHER" id="PTHR10430">
    <property type="entry name" value="PEROXIREDOXIN"/>
    <property type="match status" value="1"/>
</dbReference>
<dbReference type="Pfam" id="PF08534">
    <property type="entry name" value="Redoxin"/>
    <property type="match status" value="1"/>
</dbReference>
<dbReference type="GO" id="GO:0034599">
    <property type="term" value="P:cellular response to oxidative stress"/>
    <property type="evidence" value="ECO:0007669"/>
    <property type="project" value="InterPro"/>
</dbReference>
<dbReference type="SUPFAM" id="SSF52833">
    <property type="entry name" value="Thioredoxin-like"/>
    <property type="match status" value="1"/>
</dbReference>
<dbReference type="GO" id="GO:0045454">
    <property type="term" value="P:cell redox homeostasis"/>
    <property type="evidence" value="ECO:0007669"/>
    <property type="project" value="TreeGrafter"/>
</dbReference>
<dbReference type="Proteomes" id="UP001201163">
    <property type="component" value="Unassembled WGS sequence"/>
</dbReference>
<keyword evidence="5" id="KW-0676">Redox-active center</keyword>
<accession>A0AAD4LJR0</accession>
<dbReference type="GO" id="GO:0005739">
    <property type="term" value="C:mitochondrion"/>
    <property type="evidence" value="ECO:0007669"/>
    <property type="project" value="TreeGrafter"/>
</dbReference>
<evidence type="ECO:0000256" key="2">
    <source>
        <dbReference type="ARBA" id="ARBA00022559"/>
    </source>
</evidence>
<dbReference type="InterPro" id="IPR036249">
    <property type="entry name" value="Thioredoxin-like_sf"/>
</dbReference>
<dbReference type="GO" id="GO:0005777">
    <property type="term" value="C:peroxisome"/>
    <property type="evidence" value="ECO:0007669"/>
    <property type="project" value="TreeGrafter"/>
</dbReference>
<comment type="caution">
    <text evidence="8">The sequence shown here is derived from an EMBL/GenBank/DDBJ whole genome shotgun (WGS) entry which is preliminary data.</text>
</comment>
<feature type="active site" description="Cysteine sulfenic acid (-SOH) intermediate" evidence="6">
    <location>
        <position position="71"/>
    </location>
</feature>
<dbReference type="PROSITE" id="PS51352">
    <property type="entry name" value="THIOREDOXIN_2"/>
    <property type="match status" value="1"/>
</dbReference>
<keyword evidence="3" id="KW-0049">Antioxidant</keyword>
<keyword evidence="2" id="KW-0575">Peroxidase</keyword>
<sequence>MTSIISSLASGAAQTAHAQASALLAKHPAKPGDKLPLKEPLKENDATKAIALAPTGKTLFIGVPGAFTPSCSSQAPAYIEKYEEFKAKGITEIFIVTVNDSFVTKAWKEKLAPNGTPVRFLADDQALFVSALGLVFDATPALGAPRAKRFVIIADGDTIERVIVEENPSDVIATAATQVLTLL</sequence>
<protein>
    <submittedName>
        <fullName evidence="8">Redoxin</fullName>
    </submittedName>
</protein>